<comment type="caution">
    <text evidence="1">The sequence shown here is derived from an EMBL/GenBank/DDBJ whole genome shotgun (WGS) entry which is preliminary data.</text>
</comment>
<dbReference type="EMBL" id="DRWN01000032">
    <property type="protein sequence ID" value="HHK68473.1"/>
    <property type="molecule type" value="Genomic_DNA"/>
</dbReference>
<organism evidence="1">
    <name type="scientific">Caldiarchaeum subterraneum</name>
    <dbReference type="NCBI Taxonomy" id="311458"/>
    <lineage>
        <taxon>Archaea</taxon>
        <taxon>Nitrososphaerota</taxon>
        <taxon>Candidatus Caldarchaeales</taxon>
        <taxon>Candidatus Caldarchaeaceae</taxon>
        <taxon>Candidatus Caldarchaeum</taxon>
    </lineage>
</organism>
<sequence length="66" mass="7562">MNRSSRDHAWENIRETQAQTLTHTAVEGGHPFLNAVGWRGKVWLEPSLGTVRSDRQMWGRETDDDA</sequence>
<reference evidence="1" key="1">
    <citation type="journal article" date="2020" name="mSystems">
        <title>Genome- and Community-Level Interaction Insights into Carbon Utilization and Element Cycling Functions of Hydrothermarchaeota in Hydrothermal Sediment.</title>
        <authorList>
            <person name="Zhou Z."/>
            <person name="Liu Y."/>
            <person name="Xu W."/>
            <person name="Pan J."/>
            <person name="Luo Z.H."/>
            <person name="Li M."/>
        </authorList>
    </citation>
    <scope>NUCLEOTIDE SEQUENCE [LARGE SCALE GENOMIC DNA]</scope>
    <source>
        <strain evidence="1">SpSt-1056</strain>
    </source>
</reference>
<dbReference type="AlphaFoldDB" id="A0A7C5QR98"/>
<accession>A0A7C5QR98</accession>
<protein>
    <submittedName>
        <fullName evidence="1">Uncharacterized protein</fullName>
    </submittedName>
</protein>
<name>A0A7C5QR98_CALS0</name>
<proteinExistence type="predicted"/>
<gene>
    <name evidence="1" type="ORF">ENM11_04880</name>
</gene>
<evidence type="ECO:0000313" key="1">
    <source>
        <dbReference type="EMBL" id="HHK68473.1"/>
    </source>
</evidence>